<dbReference type="Proteomes" id="UP001164250">
    <property type="component" value="Chromosome 8"/>
</dbReference>
<comment type="caution">
    <text evidence="1">The sequence shown here is derived from an EMBL/GenBank/DDBJ whole genome shotgun (WGS) entry which is preliminary data.</text>
</comment>
<evidence type="ECO:0000313" key="2">
    <source>
        <dbReference type="Proteomes" id="UP001164250"/>
    </source>
</evidence>
<accession>A0ACC1AXC3</accession>
<gene>
    <name evidence="1" type="ORF">Patl1_14057</name>
</gene>
<protein>
    <submittedName>
        <fullName evidence="1">Uncharacterized protein</fullName>
    </submittedName>
</protein>
<reference evidence="2" key="1">
    <citation type="journal article" date="2023" name="G3 (Bethesda)">
        <title>Genome assembly and association tests identify interacting loci associated with vigor, precocity, and sex in interspecific pistachio rootstocks.</title>
        <authorList>
            <person name="Palmer W."/>
            <person name="Jacygrad E."/>
            <person name="Sagayaradj S."/>
            <person name="Cavanaugh K."/>
            <person name="Han R."/>
            <person name="Bertier L."/>
            <person name="Beede B."/>
            <person name="Kafkas S."/>
            <person name="Golino D."/>
            <person name="Preece J."/>
            <person name="Michelmore R."/>
        </authorList>
    </citation>
    <scope>NUCLEOTIDE SEQUENCE [LARGE SCALE GENOMIC DNA]</scope>
</reference>
<organism evidence="1 2">
    <name type="scientific">Pistacia atlantica</name>
    <dbReference type="NCBI Taxonomy" id="434234"/>
    <lineage>
        <taxon>Eukaryota</taxon>
        <taxon>Viridiplantae</taxon>
        <taxon>Streptophyta</taxon>
        <taxon>Embryophyta</taxon>
        <taxon>Tracheophyta</taxon>
        <taxon>Spermatophyta</taxon>
        <taxon>Magnoliopsida</taxon>
        <taxon>eudicotyledons</taxon>
        <taxon>Gunneridae</taxon>
        <taxon>Pentapetalae</taxon>
        <taxon>rosids</taxon>
        <taxon>malvids</taxon>
        <taxon>Sapindales</taxon>
        <taxon>Anacardiaceae</taxon>
        <taxon>Pistacia</taxon>
    </lineage>
</organism>
<proteinExistence type="predicted"/>
<sequence>MEATTKLKFLYAGIVTGYFLKLFGCSLVSLGHAGTSSSASAGALGIFDTVLEFVYAFYGSLRLLGSLVALLVVDLFWDACRRSLVQGATTYHLGHLSARQNDIQCSGLCCLRKRQGRDMQKVKCFSCKEYGHIATNCTRNSCNYSLGLQGNGSLSPSWIIDSGASNHMTSSSDTLSNVRTYTELAHIQIANDCQLPIHAIGDVDSTIRDVFVSPQLSTRSSVGQDTCEGA</sequence>
<evidence type="ECO:0000313" key="1">
    <source>
        <dbReference type="EMBL" id="KAJ0091223.1"/>
    </source>
</evidence>
<dbReference type="EMBL" id="CM047904">
    <property type="protein sequence ID" value="KAJ0091223.1"/>
    <property type="molecule type" value="Genomic_DNA"/>
</dbReference>
<keyword evidence="2" id="KW-1185">Reference proteome</keyword>
<name>A0ACC1AXC3_9ROSI</name>